<accession>A0A5B7H6M1</accession>
<dbReference type="PANTHER" id="PTHR10773:SF19">
    <property type="match status" value="1"/>
</dbReference>
<evidence type="ECO:0000313" key="2">
    <source>
        <dbReference type="Proteomes" id="UP000324222"/>
    </source>
</evidence>
<evidence type="ECO:0000313" key="1">
    <source>
        <dbReference type="EMBL" id="MPC65449.1"/>
    </source>
</evidence>
<dbReference type="PANTHER" id="PTHR10773">
    <property type="entry name" value="DNA-DIRECTED RNA POLYMERASES I, II, AND III SUBUNIT RPABC2"/>
    <property type="match status" value="1"/>
</dbReference>
<comment type="caution">
    <text evidence="1">The sequence shown here is derived from an EMBL/GenBank/DDBJ whole genome shotgun (WGS) entry which is preliminary data.</text>
</comment>
<reference evidence="1 2" key="1">
    <citation type="submission" date="2019-05" db="EMBL/GenBank/DDBJ databases">
        <title>Another draft genome of Portunus trituberculatus and its Hox gene families provides insights of decapod evolution.</title>
        <authorList>
            <person name="Jeong J.-H."/>
            <person name="Song I."/>
            <person name="Kim S."/>
            <person name="Choi T."/>
            <person name="Kim D."/>
            <person name="Ryu S."/>
            <person name="Kim W."/>
        </authorList>
    </citation>
    <scope>NUCLEOTIDE SEQUENCE [LARGE SCALE GENOMIC DNA]</scope>
    <source>
        <tissue evidence="1">Muscle</tissue>
    </source>
</reference>
<dbReference type="EMBL" id="VSRR010023391">
    <property type="protein sequence ID" value="MPC65449.1"/>
    <property type="molecule type" value="Genomic_DNA"/>
</dbReference>
<name>A0A5B7H6M1_PORTR</name>
<proteinExistence type="predicted"/>
<organism evidence="1 2">
    <name type="scientific">Portunus trituberculatus</name>
    <name type="common">Swimming crab</name>
    <name type="synonym">Neptunus trituberculatus</name>
    <dbReference type="NCBI Taxonomy" id="210409"/>
    <lineage>
        <taxon>Eukaryota</taxon>
        <taxon>Metazoa</taxon>
        <taxon>Ecdysozoa</taxon>
        <taxon>Arthropoda</taxon>
        <taxon>Crustacea</taxon>
        <taxon>Multicrustacea</taxon>
        <taxon>Malacostraca</taxon>
        <taxon>Eumalacostraca</taxon>
        <taxon>Eucarida</taxon>
        <taxon>Decapoda</taxon>
        <taxon>Pleocyemata</taxon>
        <taxon>Brachyura</taxon>
        <taxon>Eubrachyura</taxon>
        <taxon>Portunoidea</taxon>
        <taxon>Portunidae</taxon>
        <taxon>Portuninae</taxon>
        <taxon>Portunus</taxon>
    </lineage>
</organism>
<sequence>MGEAYVSRSTGRQVQARVMGPPCADGYYDKITLPIATVLHREFWAIGSPREYKHGKHTPVNIISDAQLERAMQHIHSFPSITSHYTQAKSPHMRYLESSLNRTKMYRLYTEWMDLEYPGEQVVRESYYIKVFNTKFRLGSTPPRTDTCSRCDQYNAQLISATEEDKARIQEEYEAHKDMA</sequence>
<keyword evidence="2" id="KW-1185">Reference proteome</keyword>
<dbReference type="Proteomes" id="UP000324222">
    <property type="component" value="Unassembled WGS sequence"/>
</dbReference>
<dbReference type="AlphaFoldDB" id="A0A5B7H6M1"/>
<gene>
    <name evidence="1" type="ORF">E2C01_059583</name>
</gene>
<protein>
    <submittedName>
        <fullName evidence="1">Uncharacterized protein</fullName>
    </submittedName>
</protein>